<sequence length="386" mass="43010">MEGLPAELKRLRQELLDATMELQQLVLGPKEALFLWARNNQGTIHAVCEFDLARSFPVGATATFAEIAQVCGLPERDVRRIVRHAATEGIFREDPKGIVRHTAASKMLADDEVVRDYMDVCYREIFPAMQQTVPAMRKWPGSENRAHAGFSLSQPGHPVFFDYLRAHPERARKFASAMSAYSSGPEHDVRHLCDGYPWQALGAGTVVDVGGSTGYVSVALAERFPQLDFVVQDTAETTGTEQLLGDGETPRVKRITHDFFAPQPIHGADVYFLRMVLHDFGDADCIRILRALIPALKPGARVVLNEYCLPEPGTVGLFEEKQIRTMDMNMLSLFHSHERDTDDWKLLLAKADPRFQWEGVVQPEGSNLSIIEVSWPIASIGGTPTD</sequence>
<evidence type="ECO:0000256" key="3">
    <source>
        <dbReference type="ARBA" id="ARBA00022691"/>
    </source>
</evidence>
<proteinExistence type="predicted"/>
<dbReference type="Gene3D" id="3.40.50.150">
    <property type="entry name" value="Vaccinia Virus protein VP39"/>
    <property type="match status" value="1"/>
</dbReference>
<dbReference type="GO" id="GO:0044550">
    <property type="term" value="P:secondary metabolite biosynthetic process"/>
    <property type="evidence" value="ECO:0007669"/>
    <property type="project" value="UniProtKB-ARBA"/>
</dbReference>
<gene>
    <name evidence="5" type="ORF">BO80DRAFT_367620</name>
</gene>
<dbReference type="InterPro" id="IPR029063">
    <property type="entry name" value="SAM-dependent_MTases_sf"/>
</dbReference>
<keyword evidence="3" id="KW-0949">S-adenosyl-L-methionine</keyword>
<dbReference type="SUPFAM" id="SSF46785">
    <property type="entry name" value="Winged helix' DNA-binding domain"/>
    <property type="match status" value="1"/>
</dbReference>
<dbReference type="InterPro" id="IPR036388">
    <property type="entry name" value="WH-like_DNA-bd_sf"/>
</dbReference>
<evidence type="ECO:0000313" key="5">
    <source>
        <dbReference type="EMBL" id="RAK95914.1"/>
    </source>
</evidence>
<dbReference type="SUPFAM" id="SSF53335">
    <property type="entry name" value="S-adenosyl-L-methionine-dependent methyltransferases"/>
    <property type="match status" value="1"/>
</dbReference>
<dbReference type="GO" id="GO:0032259">
    <property type="term" value="P:methylation"/>
    <property type="evidence" value="ECO:0007669"/>
    <property type="project" value="UniProtKB-KW"/>
</dbReference>
<dbReference type="InterPro" id="IPR001077">
    <property type="entry name" value="COMT_C"/>
</dbReference>
<dbReference type="Pfam" id="PF00891">
    <property type="entry name" value="Methyltransf_2"/>
    <property type="match status" value="1"/>
</dbReference>
<keyword evidence="6" id="KW-1185">Reference proteome</keyword>
<evidence type="ECO:0000259" key="4">
    <source>
        <dbReference type="Pfam" id="PF00891"/>
    </source>
</evidence>
<reference evidence="5 6" key="1">
    <citation type="submission" date="2018-02" db="EMBL/GenBank/DDBJ databases">
        <title>The genomes of Aspergillus section Nigri reveals drivers in fungal speciation.</title>
        <authorList>
            <consortium name="DOE Joint Genome Institute"/>
            <person name="Vesth T.C."/>
            <person name="Nybo J."/>
            <person name="Theobald S."/>
            <person name="Brandl J."/>
            <person name="Frisvad J.C."/>
            <person name="Nielsen K.F."/>
            <person name="Lyhne E.K."/>
            <person name="Kogle M.E."/>
            <person name="Kuo A."/>
            <person name="Riley R."/>
            <person name="Clum A."/>
            <person name="Nolan M."/>
            <person name="Lipzen A."/>
            <person name="Salamov A."/>
            <person name="Henrissat B."/>
            <person name="Wiebenga A."/>
            <person name="De vries R.P."/>
            <person name="Grigoriev I.V."/>
            <person name="Mortensen U.H."/>
            <person name="Andersen M.R."/>
            <person name="Baker S.E."/>
        </authorList>
    </citation>
    <scope>NUCLEOTIDE SEQUENCE [LARGE SCALE GENOMIC DNA]</scope>
    <source>
        <strain evidence="5 6">CBS 121593</strain>
    </source>
</reference>
<evidence type="ECO:0000313" key="6">
    <source>
        <dbReference type="Proteomes" id="UP000249402"/>
    </source>
</evidence>
<evidence type="ECO:0000256" key="1">
    <source>
        <dbReference type="ARBA" id="ARBA00022603"/>
    </source>
</evidence>
<dbReference type="EMBL" id="KZ824483">
    <property type="protein sequence ID" value="RAK95914.1"/>
    <property type="molecule type" value="Genomic_DNA"/>
</dbReference>
<dbReference type="PROSITE" id="PS51683">
    <property type="entry name" value="SAM_OMT_II"/>
    <property type="match status" value="1"/>
</dbReference>
<dbReference type="PANTHER" id="PTHR43712">
    <property type="entry name" value="PUTATIVE (AFU_ORTHOLOGUE AFUA_4G14580)-RELATED"/>
    <property type="match status" value="1"/>
</dbReference>
<feature type="domain" description="O-methyltransferase C-terminal" evidence="4">
    <location>
        <begin position="160"/>
        <end position="351"/>
    </location>
</feature>
<dbReference type="GO" id="GO:0008171">
    <property type="term" value="F:O-methyltransferase activity"/>
    <property type="evidence" value="ECO:0007669"/>
    <property type="project" value="InterPro"/>
</dbReference>
<dbReference type="CDD" id="cd02440">
    <property type="entry name" value="AdoMet_MTases"/>
    <property type="match status" value="1"/>
</dbReference>
<protein>
    <submittedName>
        <fullName evidence="5">Putative O-methyltransferase</fullName>
    </submittedName>
</protein>
<dbReference type="InterPro" id="IPR036390">
    <property type="entry name" value="WH_DNA-bd_sf"/>
</dbReference>
<keyword evidence="1 5" id="KW-0489">Methyltransferase</keyword>
<dbReference type="GeneID" id="37221162"/>
<dbReference type="VEuPathDB" id="FungiDB:BO80DRAFT_367620"/>
<accession>A0A395GKH9</accession>
<dbReference type="PANTHER" id="PTHR43712:SF12">
    <property type="entry name" value="STERIGMATOCYSTIN 8-O-METHYLTRANSFERASE"/>
    <property type="match status" value="1"/>
</dbReference>
<dbReference type="AlphaFoldDB" id="A0A395GKH9"/>
<dbReference type="Gene3D" id="1.10.10.10">
    <property type="entry name" value="Winged helix-like DNA-binding domain superfamily/Winged helix DNA-binding domain"/>
    <property type="match status" value="1"/>
</dbReference>
<organism evidence="5 6">
    <name type="scientific">Aspergillus ibericus CBS 121593</name>
    <dbReference type="NCBI Taxonomy" id="1448316"/>
    <lineage>
        <taxon>Eukaryota</taxon>
        <taxon>Fungi</taxon>
        <taxon>Dikarya</taxon>
        <taxon>Ascomycota</taxon>
        <taxon>Pezizomycotina</taxon>
        <taxon>Eurotiomycetes</taxon>
        <taxon>Eurotiomycetidae</taxon>
        <taxon>Eurotiales</taxon>
        <taxon>Aspergillaceae</taxon>
        <taxon>Aspergillus</taxon>
        <taxon>Aspergillus subgen. Circumdati</taxon>
    </lineage>
</organism>
<evidence type="ECO:0000256" key="2">
    <source>
        <dbReference type="ARBA" id="ARBA00022679"/>
    </source>
</evidence>
<dbReference type="RefSeq" id="XP_025570242.1">
    <property type="nucleotide sequence ID" value="XM_025716297.1"/>
</dbReference>
<name>A0A395GKH9_9EURO</name>
<dbReference type="Proteomes" id="UP000249402">
    <property type="component" value="Unassembled WGS sequence"/>
</dbReference>
<dbReference type="InterPro" id="IPR016461">
    <property type="entry name" value="COMT-like"/>
</dbReference>
<dbReference type="OrthoDB" id="1606438at2759"/>
<keyword evidence="2 5" id="KW-0808">Transferase</keyword>